<dbReference type="CTD" id="34626"/>
<evidence type="ECO:0000313" key="9">
    <source>
        <dbReference type="RefSeq" id="XP_012241652.1"/>
    </source>
</evidence>
<keyword evidence="5" id="KW-0175">Coiled coil</keyword>
<gene>
    <name evidence="9" type="primary">LOC100745899</name>
</gene>
<accession>A0A6P3UVD1</accession>
<organism evidence="8 9">
    <name type="scientific">Bombus impatiens</name>
    <name type="common">Bumblebee</name>
    <dbReference type="NCBI Taxonomy" id="132113"/>
    <lineage>
        <taxon>Eukaryota</taxon>
        <taxon>Metazoa</taxon>
        <taxon>Ecdysozoa</taxon>
        <taxon>Arthropoda</taxon>
        <taxon>Hexapoda</taxon>
        <taxon>Insecta</taxon>
        <taxon>Pterygota</taxon>
        <taxon>Neoptera</taxon>
        <taxon>Endopterygota</taxon>
        <taxon>Hymenoptera</taxon>
        <taxon>Apocrita</taxon>
        <taxon>Aculeata</taxon>
        <taxon>Apoidea</taxon>
        <taxon>Anthophila</taxon>
        <taxon>Apidae</taxon>
        <taxon>Bombus</taxon>
        <taxon>Pyrobombus</taxon>
    </lineage>
</organism>
<evidence type="ECO:0000313" key="8">
    <source>
        <dbReference type="Proteomes" id="UP000515180"/>
    </source>
</evidence>
<protein>
    <submittedName>
        <fullName evidence="9">Rab3 GTPase-activating protein non-catalytic subunit isoform X1</fullName>
    </submittedName>
</protein>
<evidence type="ECO:0000256" key="3">
    <source>
        <dbReference type="ARBA" id="ARBA00022468"/>
    </source>
</evidence>
<dbReference type="OrthoDB" id="2019917at2759"/>
<keyword evidence="8" id="KW-1185">Reference proteome</keyword>
<keyword evidence="4" id="KW-0963">Cytoplasm</keyword>
<name>A0A6P3UVD1_BOMIM</name>
<dbReference type="GeneID" id="100745899"/>
<dbReference type="InterPro" id="IPR026059">
    <property type="entry name" value="Rab3GAP2"/>
</dbReference>
<dbReference type="KEGG" id="bim:100745899"/>
<reference evidence="9" key="1">
    <citation type="submission" date="2025-08" db="UniProtKB">
        <authorList>
            <consortium name="RefSeq"/>
        </authorList>
    </citation>
    <scope>IDENTIFICATION</scope>
</reference>
<feature type="domain" description="Rab3GAP regulatory subunit C-terminal" evidence="7">
    <location>
        <begin position="740"/>
        <end position="1385"/>
    </location>
</feature>
<dbReference type="PANTHER" id="PTHR12472">
    <property type="entry name" value="RAB3-GAP REGULATORY DOMAIN"/>
    <property type="match status" value="1"/>
</dbReference>
<comment type="subcellular location">
    <subcellularLocation>
        <location evidence="1">Cytoplasm</location>
    </subcellularLocation>
</comment>
<dbReference type="RefSeq" id="XP_012241652.1">
    <property type="nucleotide sequence ID" value="XM_012386229.3"/>
</dbReference>
<dbReference type="PANTHER" id="PTHR12472:SF0">
    <property type="entry name" value="RAB3 GTPASE-ACTIVATING PROTEIN NON-CATALYTIC SUBUNIT"/>
    <property type="match status" value="1"/>
</dbReference>
<feature type="coiled-coil region" evidence="5">
    <location>
        <begin position="820"/>
        <end position="864"/>
    </location>
</feature>
<dbReference type="Proteomes" id="UP000515180">
    <property type="component" value="Unplaced"/>
</dbReference>
<sequence>MSCQIKGIANLTNTSNIKELLFGDSTRRHDIPQDELPLQDCFISLSSTGDVLAMANNTKMIILISRWDSLEPDEAKNKFHMIWYGEVAKKDNEWITSVICLPLLSLGKASSGTNPDWTCIIVGFNTGFIKFYTETGALLFGEQLHNEPVVGLKCQSFRSPKHVGDIGLAEEVHVTYNSVVCVLQGFPLFSTLRACRNYLARVQANCDDLPPITNLSYKKWGYKSQDIVNDSEVIGTTSVNSFDHLMTASICGGYNASYRSSAPQHNLVLVTGKRPFVGFHYALEGGSAPVLSDVAIAMASKLANAIGTAVPWLPINWGNSKHQASLEASKTSTHEPVEPMTCRFGLSDVMREGYSIISSPNKALSVILDAMGRVLLVDNRYCIATRMWKGYRDAQCGWIEVEEEKHSGMHKGFTKFKQTPQLRSAFFLVIYAPKKGVIDIWSTQQGPKITTFTASKHGRLLYINYGLLGVNDNVHLSKNKPQYSCVFMDPLGGLKEITVPFHFALNSKNGKRARDIHILKKLKTFLREEDFEYEKLISEIESVCSDLKSNEIKVQTLEMLMSNKNIIPDALLAATNCFIKKLDEYEKEEMEPTTKTLYLLTTQLQQIINFYKHIKSQFDTPEYNVSIDDNNTSLPLTLLTTEKEVHRIFELFNKVNSYTCSDSSTECRVKFKEDGRIFLDFLSCFEFGTSGFIDIKKDIKPEKEHQISQLMYKGCVYSYDRIETWKEVAKSSNIQPFVFMKFALIYWLNKKRDVSLELELKQFTQLLNAICSIASVKEICAEYNEISLWWKKVRNILLDSTNPFNALTAALMCRAVAMSVEKYREKCNKKTEDNNVQEEKGIKNKNDMKEIKQHQDSVNNLKSDDELYNLTNEWEDITKDTCQFTLLIGNLEDIAILDAIVSQEPPSDTTTQFFALPFVKFDISLGSVLSKGKGSVSEIVAKWITSTGIDPSQLVDTTDTEFDHARPTNDSLEVLNSSDEICNVDDVSQSNVEKPLSESLDTESEEKDSTNANICILERIKLLKGHFPYSLTTSVLLANICWEFAMSWNKDISQLKSLEAALCVLRQIPMKRMRHGVCCLLWSVHIKKRMEAVAKLINKLGKLPKERLCMQEIGLSDAQAVIFLQDCVTFLEVFIDSEMLEVGQNIVIKSEELWEVCTSGPQPFAALAISQAPAWYDLIMLHLQLANVLHMIAHFNLKVLKPLNNLFDSVVQPYFFQSMADKVMLTWYRDDKRDNLRTTFLCRIINASMDFIHQETIDGKMSSSMQAIQWMSKCQTLASIWKISNDELRIHQVCQLYVIGFDRLAEEVVTAVNDVEKLAEDLLPIAGRRMMAYLSKSPDLLEEVSRISPALTKYLESLDVPDVIYTNCSNDDTIELIRRVSRHLPETHSNYHLAQLMLDAVFIYEGTT</sequence>
<dbReference type="GO" id="GO:0005096">
    <property type="term" value="F:GTPase activator activity"/>
    <property type="evidence" value="ECO:0007669"/>
    <property type="project" value="UniProtKB-KW"/>
</dbReference>
<comment type="similarity">
    <text evidence="2">Belongs to the Rab3-GAP regulatory subunit family.</text>
</comment>
<evidence type="ECO:0000259" key="6">
    <source>
        <dbReference type="Pfam" id="PF14655"/>
    </source>
</evidence>
<dbReference type="Pfam" id="PF14656">
    <property type="entry name" value="RAB3GAP2_C"/>
    <property type="match status" value="1"/>
</dbReference>
<dbReference type="OMA" id="SWCGELE"/>
<feature type="domain" description="Rab3-GAP regulatory subunit N-terminal" evidence="6">
    <location>
        <begin position="38"/>
        <end position="461"/>
    </location>
</feature>
<evidence type="ECO:0000256" key="4">
    <source>
        <dbReference type="ARBA" id="ARBA00022490"/>
    </source>
</evidence>
<dbReference type="Pfam" id="PF14655">
    <property type="entry name" value="RAB3GAP2_N"/>
    <property type="match status" value="1"/>
</dbReference>
<evidence type="ECO:0000256" key="2">
    <source>
        <dbReference type="ARBA" id="ARBA00008153"/>
    </source>
</evidence>
<dbReference type="InterPro" id="IPR032839">
    <property type="entry name" value="RAB3GAP_N"/>
</dbReference>
<dbReference type="GO" id="GO:0005737">
    <property type="term" value="C:cytoplasm"/>
    <property type="evidence" value="ECO:0007669"/>
    <property type="project" value="UniProtKB-SubCell"/>
</dbReference>
<evidence type="ECO:0000259" key="7">
    <source>
        <dbReference type="Pfam" id="PF14656"/>
    </source>
</evidence>
<keyword evidence="3" id="KW-0343">GTPase activation</keyword>
<dbReference type="InterPro" id="IPR029257">
    <property type="entry name" value="RAB3GAP2_C"/>
</dbReference>
<evidence type="ECO:0000256" key="5">
    <source>
        <dbReference type="SAM" id="Coils"/>
    </source>
</evidence>
<proteinExistence type="inferred from homology"/>
<evidence type="ECO:0000256" key="1">
    <source>
        <dbReference type="ARBA" id="ARBA00004496"/>
    </source>
</evidence>